<feature type="region of interest" description="Disordered" evidence="1">
    <location>
        <begin position="262"/>
        <end position="291"/>
    </location>
</feature>
<protein>
    <submittedName>
        <fullName evidence="3">Uncharacterized protein</fullName>
    </submittedName>
</protein>
<feature type="compositionally biased region" description="Pro residues" evidence="1">
    <location>
        <begin position="74"/>
        <end position="84"/>
    </location>
</feature>
<keyword evidence="2" id="KW-0472">Membrane</keyword>
<dbReference type="RefSeq" id="WP_306827228.1">
    <property type="nucleotide sequence ID" value="NZ_JAUSRA010000001.1"/>
</dbReference>
<organism evidence="3 4">
    <name type="scientific">Catenuloplanes nepalensis</name>
    <dbReference type="NCBI Taxonomy" id="587533"/>
    <lineage>
        <taxon>Bacteria</taxon>
        <taxon>Bacillati</taxon>
        <taxon>Actinomycetota</taxon>
        <taxon>Actinomycetes</taxon>
        <taxon>Micromonosporales</taxon>
        <taxon>Micromonosporaceae</taxon>
        <taxon>Catenuloplanes</taxon>
    </lineage>
</organism>
<evidence type="ECO:0000313" key="3">
    <source>
        <dbReference type="EMBL" id="MDP9792333.1"/>
    </source>
</evidence>
<evidence type="ECO:0000313" key="4">
    <source>
        <dbReference type="Proteomes" id="UP001240984"/>
    </source>
</evidence>
<keyword evidence="4" id="KW-1185">Reference proteome</keyword>
<evidence type="ECO:0000256" key="1">
    <source>
        <dbReference type="SAM" id="MobiDB-lite"/>
    </source>
</evidence>
<feature type="transmembrane region" description="Helical" evidence="2">
    <location>
        <begin position="47"/>
        <end position="68"/>
    </location>
</feature>
<name>A0ABT9MM03_9ACTN</name>
<feature type="region of interest" description="Disordered" evidence="1">
    <location>
        <begin position="74"/>
        <end position="107"/>
    </location>
</feature>
<proteinExistence type="predicted"/>
<comment type="caution">
    <text evidence="3">The sequence shown here is derived from an EMBL/GenBank/DDBJ whole genome shotgun (WGS) entry which is preliminary data.</text>
</comment>
<evidence type="ECO:0000256" key="2">
    <source>
        <dbReference type="SAM" id="Phobius"/>
    </source>
</evidence>
<dbReference type="EMBL" id="JAUSRA010000001">
    <property type="protein sequence ID" value="MDP9792333.1"/>
    <property type="molecule type" value="Genomic_DNA"/>
</dbReference>
<keyword evidence="2" id="KW-0812">Transmembrane</keyword>
<feature type="compositionally biased region" description="Polar residues" evidence="1">
    <location>
        <begin position="262"/>
        <end position="271"/>
    </location>
</feature>
<reference evidence="3 4" key="1">
    <citation type="submission" date="2023-07" db="EMBL/GenBank/DDBJ databases">
        <title>Sequencing the genomes of 1000 actinobacteria strains.</title>
        <authorList>
            <person name="Klenk H.-P."/>
        </authorList>
    </citation>
    <scope>NUCLEOTIDE SEQUENCE [LARGE SCALE GENOMIC DNA]</scope>
    <source>
        <strain evidence="3 4">DSM 44710</strain>
    </source>
</reference>
<dbReference type="Proteomes" id="UP001240984">
    <property type="component" value="Unassembled WGS sequence"/>
</dbReference>
<keyword evidence="2" id="KW-1133">Transmembrane helix</keyword>
<sequence length="439" mass="45211">MMDEEFHSSAIDDAFASFRSGPELPAPLGPGAARATVRRRRQARAGVTGGLTALLIAAPVAAYAAGVIGTNDPPVTPATAPPSPSATSPSPSPSASADGAGSVPDGRIDELTLRNSTIDLPAWPYAGKDHCPAGQQRFTDHPPGQATGPQVTLESVAYVDVDHDGAQETAAVIACQWSQAPELRVVVFDRDDNDKIITIGDVVATKSNGRADGLPENIRAVRASGNDVQVEVGDLMICCAGSADVIRWQWRTYSLDGDTFRQTGGETSFQPNPDAGVGHGASPTPTGSPGRLDDLRVVTAGMSGTVTGGTFTGTLDITFVNGGPQSVHPVLGFALPEGAELKNVPAGCARDDDADVGNPDGETRAVYVCPYPVTRGGSEVKAGPFEITGPASAFPSGALKVAYVEVRGTDDPGVWPAPGDAMPETNLVNNFTNVTFTVG</sequence>
<gene>
    <name evidence="3" type="ORF">J2S43_000845</name>
</gene>
<feature type="compositionally biased region" description="Low complexity" evidence="1">
    <location>
        <begin position="85"/>
        <end position="105"/>
    </location>
</feature>
<feature type="region of interest" description="Disordered" evidence="1">
    <location>
        <begin position="21"/>
        <end position="40"/>
    </location>
</feature>
<accession>A0ABT9MM03</accession>